<comment type="caution">
    <text evidence="2">The sequence shown here is derived from an EMBL/GenBank/DDBJ whole genome shotgun (WGS) entry which is preliminary data.</text>
</comment>
<dbReference type="EMBL" id="BNJQ01000027">
    <property type="protein sequence ID" value="GHP10039.1"/>
    <property type="molecule type" value="Genomic_DNA"/>
</dbReference>
<dbReference type="Pfam" id="PF10615">
    <property type="entry name" value="DUF2470"/>
    <property type="match status" value="1"/>
</dbReference>
<dbReference type="Gene3D" id="3.20.180.10">
    <property type="entry name" value="PNP-oxidase-like"/>
    <property type="match status" value="1"/>
</dbReference>
<protein>
    <recommendedName>
        <fullName evidence="1">DUF2470 domain-containing protein</fullName>
    </recommendedName>
</protein>
<proteinExistence type="predicted"/>
<dbReference type="InterPro" id="IPR037119">
    <property type="entry name" value="Haem_oxidase_HugZ-like_sf"/>
</dbReference>
<dbReference type="AlphaFoldDB" id="A0A830HYX7"/>
<dbReference type="PANTHER" id="PTHR13343">
    <property type="entry name" value="CREG1 PROTEIN"/>
    <property type="match status" value="1"/>
</dbReference>
<evidence type="ECO:0000313" key="3">
    <source>
        <dbReference type="Proteomes" id="UP000660262"/>
    </source>
</evidence>
<dbReference type="SUPFAM" id="SSF50475">
    <property type="entry name" value="FMN-binding split barrel"/>
    <property type="match status" value="1"/>
</dbReference>
<keyword evidence="3" id="KW-1185">Reference proteome</keyword>
<sequence>MLVDVEPSRAVASADMLPAKVCLHANARGKEACVVGIATRVEDEAEVEEARKLMKKRRVDKANGTMLRIVVDRVTVSAAGSPQEEVDAAAFAEAERDPLLDCAEDIIRTFNEQRPDDVAAFCRAAGVNVTSGDDAEVVDVDRLGLDVAVRTLSPYGIVENTIVRVPFERAVNSERDARSMLTMMAQVVWENERQYVPPQIAPVTVPDDEESS</sequence>
<accession>A0A830HYX7</accession>
<feature type="domain" description="DUF2470" evidence="1">
    <location>
        <begin position="104"/>
        <end position="184"/>
    </location>
</feature>
<organism evidence="2 3">
    <name type="scientific">Pycnococcus provasolii</name>
    <dbReference type="NCBI Taxonomy" id="41880"/>
    <lineage>
        <taxon>Eukaryota</taxon>
        <taxon>Viridiplantae</taxon>
        <taxon>Chlorophyta</taxon>
        <taxon>Pseudoscourfieldiophyceae</taxon>
        <taxon>Pseudoscourfieldiales</taxon>
        <taxon>Pycnococcaceae</taxon>
        <taxon>Pycnococcus</taxon>
    </lineage>
</organism>
<gene>
    <name evidence="2" type="ORF">PPROV_000877200</name>
</gene>
<evidence type="ECO:0000259" key="1">
    <source>
        <dbReference type="Pfam" id="PF10615"/>
    </source>
</evidence>
<evidence type="ECO:0000313" key="2">
    <source>
        <dbReference type="EMBL" id="GHP10039.1"/>
    </source>
</evidence>
<dbReference type="OrthoDB" id="2138282at2759"/>
<name>A0A830HYX7_9CHLO</name>
<dbReference type="PANTHER" id="PTHR13343:SF18">
    <property type="entry name" value="PENTATRICOPEPTIDE REPEAT (PPR) SUPERFAMILY PROTEIN"/>
    <property type="match status" value="1"/>
</dbReference>
<dbReference type="InterPro" id="IPR019595">
    <property type="entry name" value="DUF2470"/>
</dbReference>
<dbReference type="Proteomes" id="UP000660262">
    <property type="component" value="Unassembled WGS sequence"/>
</dbReference>
<reference evidence="2" key="1">
    <citation type="submission" date="2020-10" db="EMBL/GenBank/DDBJ databases">
        <title>Unveiling of a novel bifunctional photoreceptor, Dualchrome1, isolated from a cosmopolitan green alga.</title>
        <authorList>
            <person name="Suzuki S."/>
            <person name="Kawachi M."/>
        </authorList>
    </citation>
    <scope>NUCLEOTIDE SEQUENCE</scope>
    <source>
        <strain evidence="2">NIES 2893</strain>
    </source>
</reference>